<dbReference type="AlphaFoldDB" id="A0A916J315"/>
<evidence type="ECO:0000313" key="1">
    <source>
        <dbReference type="EMBL" id="CAG4883051.1"/>
    </source>
</evidence>
<proteinExistence type="predicted"/>
<evidence type="ECO:0000313" key="2">
    <source>
        <dbReference type="Proteomes" id="UP000742786"/>
    </source>
</evidence>
<organism evidence="1 2">
    <name type="scientific">Georgfuchsia toluolica</name>
    <dbReference type="NCBI Taxonomy" id="424218"/>
    <lineage>
        <taxon>Bacteria</taxon>
        <taxon>Pseudomonadati</taxon>
        <taxon>Pseudomonadota</taxon>
        <taxon>Betaproteobacteria</taxon>
        <taxon>Nitrosomonadales</taxon>
        <taxon>Sterolibacteriaceae</taxon>
        <taxon>Georgfuchsia</taxon>
    </lineage>
</organism>
<comment type="caution">
    <text evidence="1">The sequence shown here is derived from an EMBL/GenBank/DDBJ whole genome shotgun (WGS) entry which is preliminary data.</text>
</comment>
<sequence length="99" mass="10617">MNNASKYLSPCTDVRSLESKMLTLCSEFGSLSQLDIFTMIDSGKRQAVCLLRLDSPAHEQGLISKLGAVRFGDDLCVIVDMGMQPGACIESSMSGLALV</sequence>
<reference evidence="1" key="1">
    <citation type="submission" date="2021-04" db="EMBL/GenBank/DDBJ databases">
        <authorList>
            <person name="Hornung B."/>
        </authorList>
    </citation>
    <scope>NUCLEOTIDE SEQUENCE</scope>
    <source>
        <strain evidence="1">G5G6</strain>
    </source>
</reference>
<name>A0A916J315_9PROT</name>
<dbReference type="Proteomes" id="UP000742786">
    <property type="component" value="Unassembled WGS sequence"/>
</dbReference>
<accession>A0A916J315</accession>
<keyword evidence="2" id="KW-1185">Reference proteome</keyword>
<gene>
    <name evidence="1" type="ORF">GTOL_10933</name>
</gene>
<dbReference type="EMBL" id="CAJQUM010000001">
    <property type="protein sequence ID" value="CAG4883051.1"/>
    <property type="molecule type" value="Genomic_DNA"/>
</dbReference>
<protein>
    <submittedName>
        <fullName evidence="1">Uncharacterized protein</fullName>
    </submittedName>
</protein>
<dbReference type="RefSeq" id="WP_220635056.1">
    <property type="nucleotide sequence ID" value="NZ_CAJQUM010000001.1"/>
</dbReference>